<dbReference type="SUPFAM" id="SSF51419">
    <property type="entry name" value="PLP-binding barrel"/>
    <property type="match status" value="1"/>
</dbReference>
<comment type="pathway">
    <text evidence="4">Amino-acid biosynthesis; D-alanine biosynthesis; D-alanine from L-alanine: step 1/1.</text>
</comment>
<comment type="similarity">
    <text evidence="4">Belongs to the alanine racemase family.</text>
</comment>
<feature type="active site" description="Proton acceptor; specific for D-alanine" evidence="4">
    <location>
        <position position="35"/>
    </location>
</feature>
<comment type="caution">
    <text evidence="6">The sequence shown here is derived from an EMBL/GenBank/DDBJ whole genome shotgun (WGS) entry which is preliminary data.</text>
</comment>
<evidence type="ECO:0000256" key="2">
    <source>
        <dbReference type="ARBA" id="ARBA00022898"/>
    </source>
</evidence>
<dbReference type="EMBL" id="BAAAKW010000008">
    <property type="protein sequence ID" value="GAA1207685.1"/>
    <property type="molecule type" value="Genomic_DNA"/>
</dbReference>
<dbReference type="CDD" id="cd00430">
    <property type="entry name" value="PLPDE_III_AR"/>
    <property type="match status" value="1"/>
</dbReference>
<feature type="binding site" evidence="4">
    <location>
        <position position="129"/>
    </location>
    <ligand>
        <name>substrate</name>
    </ligand>
</feature>
<comment type="cofactor">
    <cofactor evidence="1 4">
        <name>pyridoxal 5'-phosphate</name>
        <dbReference type="ChEBI" id="CHEBI:597326"/>
    </cofactor>
</comment>
<gene>
    <name evidence="6" type="primary">alr</name>
    <name evidence="6" type="ORF">GCM10009655_03550</name>
</gene>
<name>A0ABN1VEA8_9MICO</name>
<dbReference type="InterPro" id="IPR011079">
    <property type="entry name" value="Ala_racemase_C"/>
</dbReference>
<evidence type="ECO:0000256" key="1">
    <source>
        <dbReference type="ARBA" id="ARBA00001933"/>
    </source>
</evidence>
<evidence type="ECO:0000256" key="4">
    <source>
        <dbReference type="HAMAP-Rule" id="MF_01201"/>
    </source>
</evidence>
<sequence length="387" mass="40110">MTELRLATISTGAISHNVETLRALVAPAQVMAVVKANGYGHGALESARAALAGGADWLGVADLTEAFALRNAGIDAPLLAWLHQPGAAFSEAVRAKVELGISNIAQLTEVAAASGTACVHLKVDTGLHRNGAALGDWQQFFEAAVEHELAGRLRVRGIWSHLANAGDEHDAKQIEQFAAAIAMAESVGLRPEFRHLAASEGAIKHPDARFNLVRLGISTYGLAPSDDVDAAALGLVPAMTLSAPVISVKRASAGEGVSYGFDFHCETDTTLALVPLGYGDGVPRQASNRGPVSINGVTGRIAGRVAMDQIVVDMGDVPVAVGDRAVLFGDSSSASDLSNSSGASNFSNSATASMSVPSADNWAAAAGTINYEIVTRIGQRVVRRYEP</sequence>
<dbReference type="Pfam" id="PF01168">
    <property type="entry name" value="Ala_racemase_N"/>
    <property type="match status" value="1"/>
</dbReference>
<dbReference type="SUPFAM" id="SSF50621">
    <property type="entry name" value="Alanine racemase C-terminal domain-like"/>
    <property type="match status" value="1"/>
</dbReference>
<feature type="modified residue" description="N6-(pyridoxal phosphate)lysine" evidence="4">
    <location>
        <position position="35"/>
    </location>
</feature>
<proteinExistence type="inferred from homology"/>
<evidence type="ECO:0000256" key="3">
    <source>
        <dbReference type="ARBA" id="ARBA00023235"/>
    </source>
</evidence>
<dbReference type="PROSITE" id="PS00395">
    <property type="entry name" value="ALANINE_RACEMASE"/>
    <property type="match status" value="1"/>
</dbReference>
<dbReference type="RefSeq" id="WP_343922651.1">
    <property type="nucleotide sequence ID" value="NZ_BAAAKW010000008.1"/>
</dbReference>
<organism evidence="6 7">
    <name type="scientific">Rhodoglobus aureus</name>
    <dbReference type="NCBI Taxonomy" id="191497"/>
    <lineage>
        <taxon>Bacteria</taxon>
        <taxon>Bacillati</taxon>
        <taxon>Actinomycetota</taxon>
        <taxon>Actinomycetes</taxon>
        <taxon>Micrococcales</taxon>
        <taxon>Microbacteriaceae</taxon>
        <taxon>Rhodoglobus</taxon>
    </lineage>
</organism>
<dbReference type="HAMAP" id="MF_01201">
    <property type="entry name" value="Ala_racemase"/>
    <property type="match status" value="1"/>
</dbReference>
<dbReference type="PRINTS" id="PR00992">
    <property type="entry name" value="ALARACEMASE"/>
</dbReference>
<dbReference type="Proteomes" id="UP001500943">
    <property type="component" value="Unassembled WGS sequence"/>
</dbReference>
<accession>A0ABN1VEA8</accession>
<dbReference type="EC" id="5.1.1.1" evidence="4"/>
<dbReference type="NCBIfam" id="TIGR00492">
    <property type="entry name" value="alr"/>
    <property type="match status" value="1"/>
</dbReference>
<dbReference type="InterPro" id="IPR029066">
    <property type="entry name" value="PLP-binding_barrel"/>
</dbReference>
<feature type="active site" description="Proton acceptor; specific for L-alanine" evidence="4">
    <location>
        <position position="259"/>
    </location>
</feature>
<dbReference type="SMART" id="SM01005">
    <property type="entry name" value="Ala_racemase_C"/>
    <property type="match status" value="1"/>
</dbReference>
<comment type="catalytic activity">
    <reaction evidence="4">
        <text>L-alanine = D-alanine</text>
        <dbReference type="Rhea" id="RHEA:20249"/>
        <dbReference type="ChEBI" id="CHEBI:57416"/>
        <dbReference type="ChEBI" id="CHEBI:57972"/>
        <dbReference type="EC" id="5.1.1.1"/>
    </reaction>
</comment>
<dbReference type="PANTHER" id="PTHR30511">
    <property type="entry name" value="ALANINE RACEMASE"/>
    <property type="match status" value="1"/>
</dbReference>
<keyword evidence="3 4" id="KW-0413">Isomerase</keyword>
<keyword evidence="2 4" id="KW-0663">Pyridoxal phosphate</keyword>
<feature type="domain" description="Alanine racemase C-terminal" evidence="5">
    <location>
        <begin position="238"/>
        <end position="386"/>
    </location>
</feature>
<dbReference type="PANTHER" id="PTHR30511:SF0">
    <property type="entry name" value="ALANINE RACEMASE, CATABOLIC-RELATED"/>
    <property type="match status" value="1"/>
</dbReference>
<dbReference type="InterPro" id="IPR000821">
    <property type="entry name" value="Ala_racemase"/>
</dbReference>
<protein>
    <recommendedName>
        <fullName evidence="4">Alanine racemase</fullName>
        <ecNumber evidence="4">5.1.1.1</ecNumber>
    </recommendedName>
</protein>
<keyword evidence="7" id="KW-1185">Reference proteome</keyword>
<feature type="binding site" evidence="4">
    <location>
        <position position="307"/>
    </location>
    <ligand>
        <name>substrate</name>
    </ligand>
</feature>
<dbReference type="Pfam" id="PF00842">
    <property type="entry name" value="Ala_racemase_C"/>
    <property type="match status" value="1"/>
</dbReference>
<dbReference type="InterPro" id="IPR009006">
    <property type="entry name" value="Ala_racemase/Decarboxylase_C"/>
</dbReference>
<evidence type="ECO:0000259" key="5">
    <source>
        <dbReference type="SMART" id="SM01005"/>
    </source>
</evidence>
<dbReference type="InterPro" id="IPR001608">
    <property type="entry name" value="Ala_racemase_N"/>
</dbReference>
<comment type="function">
    <text evidence="4">Catalyzes the interconversion of L-alanine and D-alanine. May also act on other amino acids.</text>
</comment>
<dbReference type="InterPro" id="IPR020622">
    <property type="entry name" value="Ala_racemase_pyridoxalP-BS"/>
</dbReference>
<dbReference type="Gene3D" id="2.40.37.10">
    <property type="entry name" value="Lyase, Ornithine Decarboxylase, Chain A, domain 1"/>
    <property type="match status" value="1"/>
</dbReference>
<dbReference type="Gene3D" id="3.20.20.10">
    <property type="entry name" value="Alanine racemase"/>
    <property type="match status" value="1"/>
</dbReference>
<reference evidence="6 7" key="1">
    <citation type="journal article" date="2019" name="Int. J. Syst. Evol. Microbiol.">
        <title>The Global Catalogue of Microorganisms (GCM) 10K type strain sequencing project: providing services to taxonomists for standard genome sequencing and annotation.</title>
        <authorList>
            <consortium name="The Broad Institute Genomics Platform"/>
            <consortium name="The Broad Institute Genome Sequencing Center for Infectious Disease"/>
            <person name="Wu L."/>
            <person name="Ma J."/>
        </authorList>
    </citation>
    <scope>NUCLEOTIDE SEQUENCE [LARGE SCALE GENOMIC DNA]</scope>
    <source>
        <strain evidence="6 7">JCM 12762</strain>
    </source>
</reference>
<evidence type="ECO:0000313" key="6">
    <source>
        <dbReference type="EMBL" id="GAA1207685.1"/>
    </source>
</evidence>
<evidence type="ECO:0000313" key="7">
    <source>
        <dbReference type="Proteomes" id="UP001500943"/>
    </source>
</evidence>